<proteinExistence type="predicted"/>
<dbReference type="Pfam" id="PF01026">
    <property type="entry name" value="TatD_DNase"/>
    <property type="match status" value="1"/>
</dbReference>
<keyword evidence="2" id="KW-1185">Reference proteome</keyword>
<dbReference type="InterPro" id="IPR032466">
    <property type="entry name" value="Metal_Hydrolase"/>
</dbReference>
<dbReference type="CDD" id="cd01310">
    <property type="entry name" value="TatD_DNAse"/>
    <property type="match status" value="1"/>
</dbReference>
<dbReference type="SUPFAM" id="SSF51556">
    <property type="entry name" value="Metallo-dependent hydrolases"/>
    <property type="match status" value="1"/>
</dbReference>
<comment type="caution">
    <text evidence="1">The sequence shown here is derived from an EMBL/GenBank/DDBJ whole genome shotgun (WGS) entry which is preliminary data.</text>
</comment>
<dbReference type="Proteomes" id="UP001597493">
    <property type="component" value="Unassembled WGS sequence"/>
</dbReference>
<dbReference type="EMBL" id="JBHUMY010000012">
    <property type="protein sequence ID" value="MFD2661000.1"/>
    <property type="molecule type" value="Genomic_DNA"/>
</dbReference>
<name>A0ABW5QY25_9BACL</name>
<gene>
    <name evidence="1" type="ORF">ACFSW5_12140</name>
</gene>
<sequence>MSDAYREQTDGKPERMFVDAHIHLDRYPPDELTSMLERFEDIGGAAVVAVSMDRLSSVATRRLALQYPGAVVPAYGFHPEQPPPSAEEADALIEWIRQRAAAGERFAIGEVGLPYYTRHESVGAGRPFDEAPYLRLLERFIALAAELDKPLVLHAVYEDADKACDILDRYAVRRVHFHWFKGALATIERMIEAGYCISVTPDVRYEPEIRELAGRYPLGLMMSETDGPWPFEGPYAGRDTEPAMVLDVVREIARIKKLPFEQVTRQLYDNAAAFYGLS</sequence>
<dbReference type="Gene3D" id="3.20.20.140">
    <property type="entry name" value="Metal-dependent hydrolases"/>
    <property type="match status" value="1"/>
</dbReference>
<dbReference type="PANTHER" id="PTHR46124:SF2">
    <property type="entry name" value="D-AMINOACYL-TRNA DEACYLASE"/>
    <property type="match status" value="1"/>
</dbReference>
<dbReference type="PANTHER" id="PTHR46124">
    <property type="entry name" value="D-AMINOACYL-TRNA DEACYLASE"/>
    <property type="match status" value="1"/>
</dbReference>
<evidence type="ECO:0000313" key="1">
    <source>
        <dbReference type="EMBL" id="MFD2661000.1"/>
    </source>
</evidence>
<dbReference type="InterPro" id="IPR001130">
    <property type="entry name" value="TatD-like"/>
</dbReference>
<reference evidence="2" key="1">
    <citation type="journal article" date="2019" name="Int. J. Syst. Evol. Microbiol.">
        <title>The Global Catalogue of Microorganisms (GCM) 10K type strain sequencing project: providing services to taxonomists for standard genome sequencing and annotation.</title>
        <authorList>
            <consortium name="The Broad Institute Genomics Platform"/>
            <consortium name="The Broad Institute Genome Sequencing Center for Infectious Disease"/>
            <person name="Wu L."/>
            <person name="Ma J."/>
        </authorList>
    </citation>
    <scope>NUCLEOTIDE SEQUENCE [LARGE SCALE GENOMIC DNA]</scope>
    <source>
        <strain evidence="2">TISTR 1827</strain>
    </source>
</reference>
<dbReference type="RefSeq" id="WP_379273246.1">
    <property type="nucleotide sequence ID" value="NZ_JBHUGT010000002.1"/>
</dbReference>
<organism evidence="1 2">
    <name type="scientific">Paenibacillus thailandensis</name>
    <dbReference type="NCBI Taxonomy" id="393250"/>
    <lineage>
        <taxon>Bacteria</taxon>
        <taxon>Bacillati</taxon>
        <taxon>Bacillota</taxon>
        <taxon>Bacilli</taxon>
        <taxon>Bacillales</taxon>
        <taxon>Paenibacillaceae</taxon>
        <taxon>Paenibacillus</taxon>
    </lineage>
</organism>
<dbReference type="GO" id="GO:0016787">
    <property type="term" value="F:hydrolase activity"/>
    <property type="evidence" value="ECO:0007669"/>
    <property type="project" value="UniProtKB-KW"/>
</dbReference>
<protein>
    <submittedName>
        <fullName evidence="1">TatD family hydrolase</fullName>
    </submittedName>
</protein>
<dbReference type="PIRSF" id="PIRSF005902">
    <property type="entry name" value="DNase_TatD"/>
    <property type="match status" value="1"/>
</dbReference>
<evidence type="ECO:0000313" key="2">
    <source>
        <dbReference type="Proteomes" id="UP001597493"/>
    </source>
</evidence>
<keyword evidence="1" id="KW-0378">Hydrolase</keyword>
<accession>A0ABW5QY25</accession>